<evidence type="ECO:0000313" key="4">
    <source>
        <dbReference type="Proteomes" id="UP000243985"/>
    </source>
</evidence>
<dbReference type="PANTHER" id="PTHR43031:SF1">
    <property type="entry name" value="PYRIDINE NUCLEOTIDE-DISULPHIDE OXIDOREDUCTASE"/>
    <property type="match status" value="1"/>
</dbReference>
<comment type="caution">
    <text evidence="3">The sequence shown here is derived from an EMBL/GenBank/DDBJ whole genome shotgun (WGS) entry which is preliminary data.</text>
</comment>
<protein>
    <submittedName>
        <fullName evidence="3">Rhodanese-related sulfurtransferase</fullName>
    </submittedName>
</protein>
<feature type="chain" id="PRO_5015445655" evidence="1">
    <location>
        <begin position="20"/>
        <end position="209"/>
    </location>
</feature>
<evidence type="ECO:0000313" key="3">
    <source>
        <dbReference type="EMBL" id="PTX02158.1"/>
    </source>
</evidence>
<dbReference type="Gene3D" id="3.40.250.10">
    <property type="entry name" value="Rhodanese-like domain"/>
    <property type="match status" value="1"/>
</dbReference>
<feature type="signal peptide" evidence="1">
    <location>
        <begin position="1"/>
        <end position="19"/>
    </location>
</feature>
<dbReference type="PANTHER" id="PTHR43031">
    <property type="entry name" value="FAD-DEPENDENT OXIDOREDUCTASE"/>
    <property type="match status" value="1"/>
</dbReference>
<dbReference type="SUPFAM" id="SSF51182">
    <property type="entry name" value="RmlC-like cupins"/>
    <property type="match status" value="1"/>
</dbReference>
<dbReference type="Gene3D" id="2.60.120.10">
    <property type="entry name" value="Jelly Rolls"/>
    <property type="match status" value="1"/>
</dbReference>
<dbReference type="InterPro" id="IPR036873">
    <property type="entry name" value="Rhodanese-like_dom_sf"/>
</dbReference>
<keyword evidence="3" id="KW-0808">Transferase</keyword>
<dbReference type="CDD" id="cd00158">
    <property type="entry name" value="RHOD"/>
    <property type="match status" value="1"/>
</dbReference>
<keyword evidence="1" id="KW-0732">Signal</keyword>
<dbReference type="AlphaFoldDB" id="A0A2T5XS58"/>
<evidence type="ECO:0000259" key="2">
    <source>
        <dbReference type="PROSITE" id="PS50206"/>
    </source>
</evidence>
<dbReference type="RefSeq" id="WP_107782771.1">
    <property type="nucleotide sequence ID" value="NZ_QBKG01000018.1"/>
</dbReference>
<organism evidence="3 4">
    <name type="scientific">Capnocytophaga leadbetteri</name>
    <dbReference type="NCBI Taxonomy" id="327575"/>
    <lineage>
        <taxon>Bacteria</taxon>
        <taxon>Pseudomonadati</taxon>
        <taxon>Bacteroidota</taxon>
        <taxon>Flavobacteriia</taxon>
        <taxon>Flavobacteriales</taxon>
        <taxon>Flavobacteriaceae</taxon>
        <taxon>Capnocytophaga</taxon>
    </lineage>
</organism>
<dbReference type="GO" id="GO:0016740">
    <property type="term" value="F:transferase activity"/>
    <property type="evidence" value="ECO:0007669"/>
    <property type="project" value="UniProtKB-KW"/>
</dbReference>
<dbReference type="EMBL" id="QBKG01000018">
    <property type="protein sequence ID" value="PTX02158.1"/>
    <property type="molecule type" value="Genomic_DNA"/>
</dbReference>
<proteinExistence type="predicted"/>
<sequence>MKYSFTLYVFLLMIICANAQTLSERINAKNVVLVDVRTAEEFGNGSAEGAINMPLEQLEQQWSALKNKENIVLFCRSGRRSGKAEAILKKHGITAVNGGGVAQVIALQKVNLADKLEFRNDKQTTYFVKDGKSVRQVAVALGEGAVLKKHTTDVPATLIMVKGTVRFVIYGQEVVLKDLDTYQIPADVEHEVIGVEKENVFIITKLLAD</sequence>
<dbReference type="PROSITE" id="PS50206">
    <property type="entry name" value="RHODANESE_3"/>
    <property type="match status" value="1"/>
</dbReference>
<dbReference type="Proteomes" id="UP000243985">
    <property type="component" value="Unassembled WGS sequence"/>
</dbReference>
<dbReference type="InterPro" id="IPR050229">
    <property type="entry name" value="GlpE_sulfurtransferase"/>
</dbReference>
<dbReference type="InterPro" id="IPR014710">
    <property type="entry name" value="RmlC-like_jellyroll"/>
</dbReference>
<dbReference type="InterPro" id="IPR011051">
    <property type="entry name" value="RmlC_Cupin_sf"/>
</dbReference>
<dbReference type="SMART" id="SM00450">
    <property type="entry name" value="RHOD"/>
    <property type="match status" value="1"/>
</dbReference>
<name>A0A2T5XS58_9FLAO</name>
<dbReference type="SUPFAM" id="SSF52821">
    <property type="entry name" value="Rhodanese/Cell cycle control phosphatase"/>
    <property type="match status" value="1"/>
</dbReference>
<gene>
    <name evidence="3" type="ORF">C8P65_1186</name>
</gene>
<reference evidence="3 4" key="1">
    <citation type="submission" date="2018-04" db="EMBL/GenBank/DDBJ databases">
        <title>Genomic Encyclopedia of Archaeal and Bacterial Type Strains, Phase II (KMG-II): from individual species to whole genera.</title>
        <authorList>
            <person name="Goeker M."/>
        </authorList>
    </citation>
    <scope>NUCLEOTIDE SEQUENCE [LARGE SCALE GENOMIC DNA]</scope>
    <source>
        <strain evidence="3 4">DSM 22902</strain>
    </source>
</reference>
<dbReference type="GeneID" id="84581462"/>
<feature type="domain" description="Rhodanese" evidence="2">
    <location>
        <begin position="27"/>
        <end position="109"/>
    </location>
</feature>
<accession>A0A2T5XS58</accession>
<dbReference type="InterPro" id="IPR001763">
    <property type="entry name" value="Rhodanese-like_dom"/>
</dbReference>
<dbReference type="Pfam" id="PF00581">
    <property type="entry name" value="Rhodanese"/>
    <property type="match status" value="1"/>
</dbReference>
<evidence type="ECO:0000256" key="1">
    <source>
        <dbReference type="SAM" id="SignalP"/>
    </source>
</evidence>